<keyword evidence="6" id="KW-1185">Reference proteome</keyword>
<gene>
    <name evidence="5" type="ORF">FHS48_000492</name>
</gene>
<name>A0A7W9ZCT1_NOVIT</name>
<dbReference type="Pfam" id="PF00196">
    <property type="entry name" value="GerE"/>
    <property type="match status" value="1"/>
</dbReference>
<dbReference type="PRINTS" id="PR00038">
    <property type="entry name" value="HTHLUXR"/>
</dbReference>
<dbReference type="PANTHER" id="PTHR44688:SF16">
    <property type="entry name" value="DNA-BINDING TRANSCRIPTIONAL ACTIVATOR DEVR_DOSR"/>
    <property type="match status" value="1"/>
</dbReference>
<sequence length="244" mass="27646">MHAVLTSFIGDLEQARNVDELEQLFLKFIGDLGLSVFTYVSLRTGGVAEGEAARPVISNYPDEWRQHYDGQQYEMVDPVLDRAASSVVPVMWSDLIYDPTVKGDQKVIFHEAREFGLTQGMTIPIHSRNSFAIVSLASDQPDSEFRQAFPHLKHLVHLGSLYYHERVTTLREEAGREVVTPLSRREREALLWAARGKTAWETGEILRISEHTVKQYLKSAMEKLGVSSKPQAVVKAIMTYQIFP</sequence>
<evidence type="ECO:0000256" key="2">
    <source>
        <dbReference type="ARBA" id="ARBA00023125"/>
    </source>
</evidence>
<evidence type="ECO:0000256" key="3">
    <source>
        <dbReference type="ARBA" id="ARBA00023163"/>
    </source>
</evidence>
<dbReference type="PANTHER" id="PTHR44688">
    <property type="entry name" value="DNA-BINDING TRANSCRIPTIONAL ACTIVATOR DEVR_DOSR"/>
    <property type="match status" value="1"/>
</dbReference>
<dbReference type="Proteomes" id="UP000544872">
    <property type="component" value="Unassembled WGS sequence"/>
</dbReference>
<evidence type="ECO:0000313" key="6">
    <source>
        <dbReference type="Proteomes" id="UP000544872"/>
    </source>
</evidence>
<comment type="caution">
    <text evidence="5">The sequence shown here is derived from an EMBL/GenBank/DDBJ whole genome shotgun (WGS) entry which is preliminary data.</text>
</comment>
<dbReference type="InterPro" id="IPR036388">
    <property type="entry name" value="WH-like_DNA-bd_sf"/>
</dbReference>
<keyword evidence="1" id="KW-0805">Transcription regulation</keyword>
<dbReference type="EMBL" id="JACIIX010000001">
    <property type="protein sequence ID" value="MBB6209111.1"/>
    <property type="molecule type" value="Genomic_DNA"/>
</dbReference>
<reference evidence="5 6" key="1">
    <citation type="submission" date="2020-08" db="EMBL/GenBank/DDBJ databases">
        <title>Genomic Encyclopedia of Type Strains, Phase IV (KMG-IV): sequencing the most valuable type-strain genomes for metagenomic binning, comparative biology and taxonomic classification.</title>
        <authorList>
            <person name="Goeker M."/>
        </authorList>
    </citation>
    <scope>NUCLEOTIDE SEQUENCE [LARGE SCALE GENOMIC DNA]</scope>
    <source>
        <strain evidence="5 6">DSM 11590</strain>
    </source>
</reference>
<accession>A0A7W9ZCT1</accession>
<dbReference type="InterPro" id="IPR016032">
    <property type="entry name" value="Sig_transdc_resp-reg_C-effctor"/>
</dbReference>
<keyword evidence="3" id="KW-0804">Transcription</keyword>
<dbReference type="Gene3D" id="1.10.10.10">
    <property type="entry name" value="Winged helix-like DNA-binding domain superfamily/Winged helix DNA-binding domain"/>
    <property type="match status" value="1"/>
</dbReference>
<dbReference type="SUPFAM" id="SSF46894">
    <property type="entry name" value="C-terminal effector domain of the bipartite response regulators"/>
    <property type="match status" value="1"/>
</dbReference>
<dbReference type="SUPFAM" id="SSF75516">
    <property type="entry name" value="Pheromone-binding domain of LuxR-like quorum-sensing transcription factors"/>
    <property type="match status" value="1"/>
</dbReference>
<evidence type="ECO:0000256" key="1">
    <source>
        <dbReference type="ARBA" id="ARBA00023015"/>
    </source>
</evidence>
<dbReference type="Pfam" id="PF03472">
    <property type="entry name" value="Autoind_bind"/>
    <property type="match status" value="1"/>
</dbReference>
<dbReference type="InterPro" id="IPR036693">
    <property type="entry name" value="TF_LuxR_autoind-bd_dom_sf"/>
</dbReference>
<evidence type="ECO:0000313" key="5">
    <source>
        <dbReference type="EMBL" id="MBB6209111.1"/>
    </source>
</evidence>
<evidence type="ECO:0000259" key="4">
    <source>
        <dbReference type="PROSITE" id="PS50043"/>
    </source>
</evidence>
<organism evidence="5 6">
    <name type="scientific">Novispirillum itersonii</name>
    <name type="common">Aquaspirillum itersonii</name>
    <dbReference type="NCBI Taxonomy" id="189"/>
    <lineage>
        <taxon>Bacteria</taxon>
        <taxon>Pseudomonadati</taxon>
        <taxon>Pseudomonadota</taxon>
        <taxon>Alphaproteobacteria</taxon>
        <taxon>Rhodospirillales</taxon>
        <taxon>Novispirillaceae</taxon>
        <taxon>Novispirillum</taxon>
    </lineage>
</organism>
<dbReference type="SMART" id="SM00421">
    <property type="entry name" value="HTH_LUXR"/>
    <property type="match status" value="1"/>
</dbReference>
<dbReference type="PROSITE" id="PS50043">
    <property type="entry name" value="HTH_LUXR_2"/>
    <property type="match status" value="1"/>
</dbReference>
<dbReference type="AlphaFoldDB" id="A0A7W9ZCT1"/>
<proteinExistence type="predicted"/>
<feature type="domain" description="HTH luxR-type" evidence="4">
    <location>
        <begin position="175"/>
        <end position="240"/>
    </location>
</feature>
<protein>
    <submittedName>
        <fullName evidence="5">DNA-binding CsgD family transcriptional regulator</fullName>
    </submittedName>
</protein>
<dbReference type="CDD" id="cd06170">
    <property type="entry name" value="LuxR_C_like"/>
    <property type="match status" value="1"/>
</dbReference>
<dbReference type="GO" id="GO:0003677">
    <property type="term" value="F:DNA binding"/>
    <property type="evidence" value="ECO:0007669"/>
    <property type="project" value="UniProtKB-KW"/>
</dbReference>
<dbReference type="Gene3D" id="3.30.450.80">
    <property type="entry name" value="Transcription factor LuxR-like, autoinducer-binding domain"/>
    <property type="match status" value="1"/>
</dbReference>
<dbReference type="InterPro" id="IPR005143">
    <property type="entry name" value="TF_LuxR_autoind-bd_dom"/>
</dbReference>
<dbReference type="InterPro" id="IPR000792">
    <property type="entry name" value="Tscrpt_reg_LuxR_C"/>
</dbReference>
<dbReference type="RefSeq" id="WP_184260983.1">
    <property type="nucleotide sequence ID" value="NZ_JACIIX010000001.1"/>
</dbReference>
<dbReference type="GO" id="GO:0006355">
    <property type="term" value="P:regulation of DNA-templated transcription"/>
    <property type="evidence" value="ECO:0007669"/>
    <property type="project" value="InterPro"/>
</dbReference>
<keyword evidence="2 5" id="KW-0238">DNA-binding</keyword>